<evidence type="ECO:0000256" key="7">
    <source>
        <dbReference type="ARBA" id="ARBA00022741"/>
    </source>
</evidence>
<dbReference type="InterPro" id="IPR027417">
    <property type="entry name" value="P-loop_NTPase"/>
</dbReference>
<dbReference type="GO" id="GO:0005829">
    <property type="term" value="C:cytosol"/>
    <property type="evidence" value="ECO:0007669"/>
    <property type="project" value="TreeGrafter"/>
</dbReference>
<dbReference type="GO" id="GO:0005739">
    <property type="term" value="C:mitochondrion"/>
    <property type="evidence" value="ECO:0007669"/>
    <property type="project" value="TreeGrafter"/>
</dbReference>
<keyword evidence="6" id="KW-0545">Nucleotide biosynthesis</keyword>
<evidence type="ECO:0000313" key="11">
    <source>
        <dbReference type="EMBL" id="JAA76116.1"/>
    </source>
</evidence>
<dbReference type="GO" id="GO:0006227">
    <property type="term" value="P:dUDP biosynthetic process"/>
    <property type="evidence" value="ECO:0007669"/>
    <property type="project" value="TreeGrafter"/>
</dbReference>
<dbReference type="GO" id="GO:0004550">
    <property type="term" value="F:nucleoside diphosphate kinase activity"/>
    <property type="evidence" value="ECO:0007669"/>
    <property type="project" value="TreeGrafter"/>
</dbReference>
<dbReference type="InterPro" id="IPR018095">
    <property type="entry name" value="Thymidylate_kin_CS"/>
</dbReference>
<evidence type="ECO:0000256" key="9">
    <source>
        <dbReference type="ARBA" id="ARBA00022840"/>
    </source>
</evidence>
<dbReference type="EC" id="2.7.4.9" evidence="3"/>
<feature type="domain" description="Thymidylate kinase-like" evidence="10">
    <location>
        <begin position="10"/>
        <end position="188"/>
    </location>
</feature>
<protein>
    <recommendedName>
        <fullName evidence="4">Thymidylate kinase</fullName>
        <ecNumber evidence="3">2.7.4.9</ecNumber>
    </recommendedName>
</protein>
<comment type="similarity">
    <text evidence="2">Belongs to the thymidylate kinase family.</text>
</comment>
<keyword evidence="7" id="KW-0547">Nucleotide-binding</keyword>
<evidence type="ECO:0000256" key="2">
    <source>
        <dbReference type="ARBA" id="ARBA00009776"/>
    </source>
</evidence>
<comment type="pathway">
    <text evidence="1">Pyrimidine metabolism; dTTP biosynthesis.</text>
</comment>
<dbReference type="InterPro" id="IPR039430">
    <property type="entry name" value="Thymidylate_kin-like_dom"/>
</dbReference>
<evidence type="ECO:0000259" key="10">
    <source>
        <dbReference type="Pfam" id="PF02223"/>
    </source>
</evidence>
<dbReference type="VEuPathDB" id="VectorBase:RPRC002898"/>
<evidence type="ECO:0000256" key="3">
    <source>
        <dbReference type="ARBA" id="ARBA00012980"/>
    </source>
</evidence>
<evidence type="ECO:0000256" key="8">
    <source>
        <dbReference type="ARBA" id="ARBA00022777"/>
    </source>
</evidence>
<evidence type="ECO:0000256" key="1">
    <source>
        <dbReference type="ARBA" id="ARBA00004992"/>
    </source>
</evidence>
<dbReference type="SUPFAM" id="SSF52540">
    <property type="entry name" value="P-loop containing nucleoside triphosphate hydrolases"/>
    <property type="match status" value="1"/>
</dbReference>
<dbReference type="GO" id="GO:0006233">
    <property type="term" value="P:dTDP biosynthetic process"/>
    <property type="evidence" value="ECO:0007669"/>
    <property type="project" value="InterPro"/>
</dbReference>
<dbReference type="GO" id="GO:0005634">
    <property type="term" value="C:nucleus"/>
    <property type="evidence" value="ECO:0007669"/>
    <property type="project" value="TreeGrafter"/>
</dbReference>
<sequence>MFNRGALIVIEGVDRSGKSTQCTKLVEKLNKNNIAATLICFPDRTTSTGKLINDYLTKSVDLPDQVIHLLFTANRWELEPAIHKYLANGVSVIVDRYSFSGVAYSVAKQPDTKNLEWFKTPETGLPKPDGVFYLQLEQNMINGRKGFGEERYDCSLFQKKVAECFAQLMDDSWQVIDANKTVNELSNELYDKITEIIDISKNKPILTLW</sequence>
<dbReference type="FunFam" id="3.40.50.300:FF:000679">
    <property type="entry name" value="Thymidylate kinase"/>
    <property type="match status" value="1"/>
</dbReference>
<keyword evidence="9" id="KW-0067">ATP-binding</keyword>
<reference evidence="11" key="1">
    <citation type="submission" date="2013-04" db="EMBL/GenBank/DDBJ databases">
        <title>An insight into the transcriptome of the digestive tract of the blood sucking bug, Rhodnius prolixus.</title>
        <authorList>
            <person name="Ribeiro J.M.C."/>
            <person name="Genta F.A."/>
            <person name="Sorgine M.H.F."/>
            <person name="Paiva-Silva G.O."/>
            <person name="Majerowicz D."/>
            <person name="Medeiros M."/>
            <person name="Koerich L."/>
            <person name="Terra W.R."/>
            <person name="Ferreira C."/>
            <person name="Pimentel A.C."/>
            <person name="Bisch P.M."/>
            <person name="Diniz M.M.P."/>
            <person name="Nascimento R."/>
            <person name="Salmon D."/>
            <person name="Silber A.M."/>
            <person name="Alves M."/>
            <person name="Oliveira M.F."/>
            <person name="Gondim K.C."/>
            <person name="Silva Neto M.A.C."/>
            <person name="Atella G.C."/>
            <person name="Araujo H."/>
            <person name="Dias F.S."/>
            <person name="Polycarpo C.R."/>
            <person name="Fampa P."/>
            <person name="Melo A.C."/>
            <person name="Tanaka A.S."/>
            <person name="Balczun C."/>
            <person name="Oliveira J.H.M."/>
            <person name="Goncalves R."/>
            <person name="Lazoski C."/>
            <person name="Pereira M.A."/>
            <person name="Rivera-Pomar R."/>
            <person name="Diambra L."/>
            <person name="Schaub G.A."/>
            <person name="Garcia E.S."/>
            <person name="Azambuja P."/>
            <person name="Braz G.R.C."/>
            <person name="Oliveira P.L."/>
        </authorList>
    </citation>
    <scope>NUCLEOTIDE SEQUENCE</scope>
</reference>
<proteinExistence type="evidence at transcript level"/>
<dbReference type="Gene3D" id="3.40.50.300">
    <property type="entry name" value="P-loop containing nucleotide triphosphate hydrolases"/>
    <property type="match status" value="1"/>
</dbReference>
<keyword evidence="5" id="KW-0808">Transferase</keyword>
<dbReference type="HAMAP" id="MF_00165">
    <property type="entry name" value="Thymidylate_kinase"/>
    <property type="match status" value="1"/>
</dbReference>
<dbReference type="PROSITE" id="PS01331">
    <property type="entry name" value="THYMIDYLATE_KINASE"/>
    <property type="match status" value="1"/>
</dbReference>
<dbReference type="PANTHER" id="PTHR10344:SF1">
    <property type="entry name" value="THYMIDYLATE KINASE"/>
    <property type="match status" value="1"/>
</dbReference>
<dbReference type="Pfam" id="PF02223">
    <property type="entry name" value="Thymidylate_kin"/>
    <property type="match status" value="1"/>
</dbReference>
<keyword evidence="8 11" id="KW-0418">Kinase</keyword>
<dbReference type="HOGENOM" id="CLU_049131_3_1_1"/>
<dbReference type="GO" id="GO:0005524">
    <property type="term" value="F:ATP binding"/>
    <property type="evidence" value="ECO:0007669"/>
    <property type="project" value="UniProtKB-KW"/>
</dbReference>
<dbReference type="GO" id="GO:0006235">
    <property type="term" value="P:dTTP biosynthetic process"/>
    <property type="evidence" value="ECO:0007669"/>
    <property type="project" value="TreeGrafter"/>
</dbReference>
<evidence type="ECO:0000256" key="4">
    <source>
        <dbReference type="ARBA" id="ARBA00017144"/>
    </source>
</evidence>
<evidence type="ECO:0000256" key="5">
    <source>
        <dbReference type="ARBA" id="ARBA00022679"/>
    </source>
</evidence>
<dbReference type="NCBIfam" id="TIGR00041">
    <property type="entry name" value="DTMP_kinase"/>
    <property type="match status" value="1"/>
</dbReference>
<organism evidence="11">
    <name type="scientific">Rhodnius prolixus</name>
    <name type="common">Triatomid bug</name>
    <dbReference type="NCBI Taxonomy" id="13249"/>
    <lineage>
        <taxon>Eukaryota</taxon>
        <taxon>Metazoa</taxon>
        <taxon>Ecdysozoa</taxon>
        <taxon>Arthropoda</taxon>
        <taxon>Hexapoda</taxon>
        <taxon>Insecta</taxon>
        <taxon>Pterygota</taxon>
        <taxon>Neoptera</taxon>
        <taxon>Paraneoptera</taxon>
        <taxon>Hemiptera</taxon>
        <taxon>Heteroptera</taxon>
        <taxon>Panheteroptera</taxon>
        <taxon>Cimicomorpha</taxon>
        <taxon>Reduviidae</taxon>
        <taxon>Triatominae</taxon>
        <taxon>Rhodnius</taxon>
    </lineage>
</organism>
<name>R4FN90_RHOPR</name>
<dbReference type="GO" id="GO:0004798">
    <property type="term" value="F:dTMP kinase activity"/>
    <property type="evidence" value="ECO:0007669"/>
    <property type="project" value="UniProtKB-EC"/>
</dbReference>
<dbReference type="AlphaFoldDB" id="R4FN90"/>
<dbReference type="CDD" id="cd01672">
    <property type="entry name" value="TMPK"/>
    <property type="match status" value="1"/>
</dbReference>
<dbReference type="EMBL" id="GAHY01001394">
    <property type="protein sequence ID" value="JAA76116.1"/>
    <property type="molecule type" value="mRNA"/>
</dbReference>
<accession>R4FN90</accession>
<dbReference type="InterPro" id="IPR018094">
    <property type="entry name" value="Thymidylate_kinase"/>
</dbReference>
<evidence type="ECO:0000256" key="6">
    <source>
        <dbReference type="ARBA" id="ARBA00022727"/>
    </source>
</evidence>
<dbReference type="PANTHER" id="PTHR10344">
    <property type="entry name" value="THYMIDYLATE KINASE"/>
    <property type="match status" value="1"/>
</dbReference>